<proteinExistence type="predicted"/>
<evidence type="ECO:0000313" key="2">
    <source>
        <dbReference type="Proteomes" id="UP001178662"/>
    </source>
</evidence>
<organism evidence="1 2">
    <name type="scientific">Candidatus Cohnella colombiensis</name>
    <dbReference type="NCBI Taxonomy" id="3121368"/>
    <lineage>
        <taxon>Bacteria</taxon>
        <taxon>Bacillati</taxon>
        <taxon>Bacillota</taxon>
        <taxon>Bacilli</taxon>
        <taxon>Bacillales</taxon>
        <taxon>Paenibacillaceae</taxon>
        <taxon>Cohnella</taxon>
    </lineage>
</organism>
<gene>
    <name evidence="1" type="ORF">P0Y55_15395</name>
</gene>
<reference evidence="1" key="1">
    <citation type="submission" date="2023-03" db="EMBL/GenBank/DDBJ databases">
        <title>Andean soil-derived lignocellulolytic bacterial consortium as a source of novel taxa and putative plastic-active enzymes.</title>
        <authorList>
            <person name="Diaz-Garcia L."/>
            <person name="Chuvochina M."/>
            <person name="Feuerriegel G."/>
            <person name="Bunk B."/>
            <person name="Sproer C."/>
            <person name="Streit W.R."/>
            <person name="Rodriguez L.M."/>
            <person name="Overmann J."/>
            <person name="Jimenez D.J."/>
        </authorList>
    </citation>
    <scope>NUCLEOTIDE SEQUENCE</scope>
    <source>
        <strain evidence="1">MAG 2441</strain>
    </source>
</reference>
<protein>
    <submittedName>
        <fullName evidence="1">Uncharacterized protein</fullName>
    </submittedName>
</protein>
<evidence type="ECO:0000313" key="1">
    <source>
        <dbReference type="EMBL" id="WEK53930.1"/>
    </source>
</evidence>
<accession>A0AA95F379</accession>
<name>A0AA95F379_9BACL</name>
<dbReference type="AlphaFoldDB" id="A0AA95F379"/>
<dbReference type="EMBL" id="CP119317">
    <property type="protein sequence ID" value="WEK53930.1"/>
    <property type="molecule type" value="Genomic_DNA"/>
</dbReference>
<sequence length="153" mass="15593">MAKKLGYTLLLLLLVVGSFYLGSVTTEADSGTTPGSVDDPLVTKSYVDKKVAEGGGGGSSGAVSKLEVVTVPLGKTIIVADGGELIVRSGKAIAVSEDANGLSDMTDGLDIAPGKAVATNHLILFPRSGRGVQPDPNQKNGLIVLVRGGYQIK</sequence>
<keyword evidence="2" id="KW-1185">Reference proteome</keyword>
<dbReference type="Proteomes" id="UP001178662">
    <property type="component" value="Chromosome"/>
</dbReference>